<dbReference type="GO" id="GO:0005737">
    <property type="term" value="C:cytoplasm"/>
    <property type="evidence" value="ECO:0007669"/>
    <property type="project" value="TreeGrafter"/>
</dbReference>
<dbReference type="EMBL" id="REGN01000861">
    <property type="protein sequence ID" value="RNA38503.1"/>
    <property type="molecule type" value="Genomic_DNA"/>
</dbReference>
<dbReference type="Pfam" id="PF04851">
    <property type="entry name" value="ResIII"/>
    <property type="match status" value="1"/>
</dbReference>
<dbReference type="PANTHER" id="PTHR14074:SF16">
    <property type="entry name" value="ANTIVIRAL INNATE IMMUNE RESPONSE RECEPTOR RIG-I"/>
    <property type="match status" value="1"/>
</dbReference>
<dbReference type="InterPro" id="IPR051363">
    <property type="entry name" value="RLR_Helicase"/>
</dbReference>
<protein>
    <submittedName>
        <fullName evidence="2">Endoribonuclease Dicer</fullName>
    </submittedName>
</protein>
<accession>A0A3M7SRT2</accession>
<dbReference type="OrthoDB" id="416741at2759"/>
<dbReference type="Gene3D" id="3.40.50.300">
    <property type="entry name" value="P-loop containing nucleotide triphosphate hydrolases"/>
    <property type="match status" value="1"/>
</dbReference>
<dbReference type="GO" id="GO:0003677">
    <property type="term" value="F:DNA binding"/>
    <property type="evidence" value="ECO:0007669"/>
    <property type="project" value="InterPro"/>
</dbReference>
<dbReference type="STRING" id="10195.A0A3M7SRT2"/>
<keyword evidence="3" id="KW-1185">Reference proteome</keyword>
<name>A0A3M7SRT2_BRAPC</name>
<dbReference type="InterPro" id="IPR027417">
    <property type="entry name" value="P-loop_NTPase"/>
</dbReference>
<sequence>MIRPELFKSPKKIPIFKILLHKISLQNIQQFYAFCTPLKSILINCAIKKLVCQPQMEDSSSEKNPRYKPRPYQLELFEKAMQRDIIIHARTGSGKTFISVMLINHLSNEIEKTYSEGGKRSIFLANTVPL</sequence>
<dbReference type="InterPro" id="IPR006935">
    <property type="entry name" value="Helicase/UvrB_N"/>
</dbReference>
<feature type="domain" description="Helicase/UvrB N-terminal" evidence="1">
    <location>
        <begin position="67"/>
        <end position="128"/>
    </location>
</feature>
<dbReference type="Proteomes" id="UP000276133">
    <property type="component" value="Unassembled WGS sequence"/>
</dbReference>
<evidence type="ECO:0000313" key="2">
    <source>
        <dbReference type="EMBL" id="RNA38503.1"/>
    </source>
</evidence>
<evidence type="ECO:0000313" key="3">
    <source>
        <dbReference type="Proteomes" id="UP000276133"/>
    </source>
</evidence>
<evidence type="ECO:0000259" key="1">
    <source>
        <dbReference type="Pfam" id="PF04851"/>
    </source>
</evidence>
<dbReference type="PANTHER" id="PTHR14074">
    <property type="entry name" value="HELICASE WITH DEATH DOMAIN-RELATED"/>
    <property type="match status" value="1"/>
</dbReference>
<proteinExistence type="predicted"/>
<dbReference type="SUPFAM" id="SSF52540">
    <property type="entry name" value="P-loop containing nucleoside triphosphate hydrolases"/>
    <property type="match status" value="1"/>
</dbReference>
<gene>
    <name evidence="2" type="ORF">BpHYR1_009664</name>
</gene>
<reference evidence="2 3" key="1">
    <citation type="journal article" date="2018" name="Sci. Rep.">
        <title>Genomic signatures of local adaptation to the degree of environmental predictability in rotifers.</title>
        <authorList>
            <person name="Franch-Gras L."/>
            <person name="Hahn C."/>
            <person name="Garcia-Roger E.M."/>
            <person name="Carmona M.J."/>
            <person name="Serra M."/>
            <person name="Gomez A."/>
        </authorList>
    </citation>
    <scope>NUCLEOTIDE SEQUENCE [LARGE SCALE GENOMIC DNA]</scope>
    <source>
        <strain evidence="2">HYR1</strain>
    </source>
</reference>
<comment type="caution">
    <text evidence="2">The sequence shown here is derived from an EMBL/GenBank/DDBJ whole genome shotgun (WGS) entry which is preliminary data.</text>
</comment>
<feature type="non-terminal residue" evidence="2">
    <location>
        <position position="130"/>
    </location>
</feature>
<dbReference type="GO" id="GO:0005524">
    <property type="term" value="F:ATP binding"/>
    <property type="evidence" value="ECO:0007669"/>
    <property type="project" value="InterPro"/>
</dbReference>
<dbReference type="AlphaFoldDB" id="A0A3M7SRT2"/>
<dbReference type="GO" id="GO:0016787">
    <property type="term" value="F:hydrolase activity"/>
    <property type="evidence" value="ECO:0007669"/>
    <property type="project" value="InterPro"/>
</dbReference>
<organism evidence="2 3">
    <name type="scientific">Brachionus plicatilis</name>
    <name type="common">Marine rotifer</name>
    <name type="synonym">Brachionus muelleri</name>
    <dbReference type="NCBI Taxonomy" id="10195"/>
    <lineage>
        <taxon>Eukaryota</taxon>
        <taxon>Metazoa</taxon>
        <taxon>Spiralia</taxon>
        <taxon>Gnathifera</taxon>
        <taxon>Rotifera</taxon>
        <taxon>Eurotatoria</taxon>
        <taxon>Monogononta</taxon>
        <taxon>Pseudotrocha</taxon>
        <taxon>Ploima</taxon>
        <taxon>Brachionidae</taxon>
        <taxon>Brachionus</taxon>
    </lineage>
</organism>